<dbReference type="Proteomes" id="UP001589797">
    <property type="component" value="Unassembled WGS sequence"/>
</dbReference>
<protein>
    <submittedName>
        <fullName evidence="1">Uncharacterized protein</fullName>
    </submittedName>
</protein>
<sequence length="298" mass="32419">MKTTTIISFGLILLFLILPTLILKAQETQSEPILVRIKTKDGNEFIGEVFTEDDQKIILITEKFGEISIQKIDIQSREIISAARIKDGKLWFENPQSTRYFFAPNGYGIKRGEAYYQNVWIFFNQFTFGVSDNFSFSVGTVPLFLFAGASTPVWVNPKVSIPIVKDKYNLGAGALVGTVIGEGGAFGILYGVNTFGNKDQNITLGLGWGFADGGIANSPTITISGMTRVGPRGYLLTENYILNTGSDTFGLISFGGRSIIGEVGLDYGLAFPVTGYSDSFVAVPWLGLTVPIGKNKSN</sequence>
<evidence type="ECO:0000313" key="1">
    <source>
        <dbReference type="EMBL" id="MFC0261787.1"/>
    </source>
</evidence>
<dbReference type="EMBL" id="JBHLWI010000007">
    <property type="protein sequence ID" value="MFC0261787.1"/>
    <property type="molecule type" value="Genomic_DNA"/>
</dbReference>
<gene>
    <name evidence="1" type="ORF">ACFFIP_03775</name>
</gene>
<accession>A0ABV6FPK1</accession>
<dbReference type="RefSeq" id="WP_382386229.1">
    <property type="nucleotide sequence ID" value="NZ_JBHLWI010000007.1"/>
</dbReference>
<evidence type="ECO:0000313" key="2">
    <source>
        <dbReference type="Proteomes" id="UP001589797"/>
    </source>
</evidence>
<reference evidence="1 2" key="1">
    <citation type="submission" date="2024-09" db="EMBL/GenBank/DDBJ databases">
        <authorList>
            <person name="Sun Q."/>
            <person name="Mori K."/>
        </authorList>
    </citation>
    <scope>NUCLEOTIDE SEQUENCE [LARGE SCALE GENOMIC DNA]</scope>
    <source>
        <strain evidence="1 2">CCM 7650</strain>
    </source>
</reference>
<organism evidence="1 2">
    <name type="scientific">Fontibacter flavus</name>
    <dbReference type="NCBI Taxonomy" id="654838"/>
    <lineage>
        <taxon>Bacteria</taxon>
        <taxon>Pseudomonadati</taxon>
        <taxon>Bacteroidota</taxon>
        <taxon>Cytophagia</taxon>
        <taxon>Cytophagales</taxon>
        <taxon>Cyclobacteriaceae</taxon>
        <taxon>Fontibacter</taxon>
    </lineage>
</organism>
<keyword evidence="2" id="KW-1185">Reference proteome</keyword>
<name>A0ABV6FPK1_9BACT</name>
<proteinExistence type="predicted"/>
<comment type="caution">
    <text evidence="1">The sequence shown here is derived from an EMBL/GenBank/DDBJ whole genome shotgun (WGS) entry which is preliminary data.</text>
</comment>